<feature type="region of interest" description="Disordered" evidence="1">
    <location>
        <begin position="470"/>
        <end position="491"/>
    </location>
</feature>
<feature type="transmembrane region" description="Helical" evidence="2">
    <location>
        <begin position="246"/>
        <end position="273"/>
    </location>
</feature>
<comment type="caution">
    <text evidence="3">The sequence shown here is derived from an EMBL/GenBank/DDBJ whole genome shotgun (WGS) entry which is preliminary data.</text>
</comment>
<sequence length="491" mass="51576">MIAELVVVLAALGGGCALLRTAGIRDWGLLPLGFLAGVCLMIGVGFVQVATGLPTAPEITLAVVLGAPVAWWIAAWRRGRDVRVWPPAAVASVLAVAAAVAVLREARMLKWHSDSLTYLMAGRLIAEGDYRSTASTELLTTRVLGVPLLHAPADLGGALYLRSVTPLLAAATLAAVVWFVRRAGLGTGRFAAVAALAGLLLLTNNRVVFSFFYLNGHLLVAACVLLVAGSGWLLANGDTRRPALMIMQIIAVPVIVITRPEGFLLAALVLLPTAVSAHLPRRHRAAVLASFGGACLLFAALQLWVFLDRDTSVPPVVVGGAVVGAGALAAIPLLPRLGRGPRLLALAEAGLWLGLVALAVREPDTLRTSLRATYRNLFEGFGGYGLSIVVLVGLLLLAWLLSPPLRHAAHLRFPLTTFLPLCLVLAYLREGAYRAADADSMNRMLMHVVPLAVLFLFALLTGAGRDVEAAPREPAADDLAPAAEPQPAAVP</sequence>
<dbReference type="RefSeq" id="WP_173062961.1">
    <property type="nucleotide sequence ID" value="NZ_BAABGO010000058.1"/>
</dbReference>
<keyword evidence="2" id="KW-0472">Membrane</keyword>
<gene>
    <name evidence="3" type="ORF">Phou_066150</name>
</gene>
<accession>A0A6V8KP29</accession>
<feature type="transmembrane region" description="Helical" evidence="2">
    <location>
        <begin position="381"/>
        <end position="401"/>
    </location>
</feature>
<evidence type="ECO:0000256" key="2">
    <source>
        <dbReference type="SAM" id="Phobius"/>
    </source>
</evidence>
<feature type="transmembrane region" description="Helical" evidence="2">
    <location>
        <begin position="59"/>
        <end position="78"/>
    </location>
</feature>
<evidence type="ECO:0000313" key="3">
    <source>
        <dbReference type="EMBL" id="GFJ82435.1"/>
    </source>
</evidence>
<protein>
    <recommendedName>
        <fullName evidence="5">Glycosyltransferase RgtA/B/C/D-like domain-containing protein</fullName>
    </recommendedName>
</protein>
<feature type="transmembrane region" description="Helical" evidence="2">
    <location>
        <begin position="27"/>
        <end position="47"/>
    </location>
</feature>
<feature type="compositionally biased region" description="Low complexity" evidence="1">
    <location>
        <begin position="477"/>
        <end position="491"/>
    </location>
</feature>
<feature type="transmembrane region" description="Helical" evidence="2">
    <location>
        <begin position="313"/>
        <end position="331"/>
    </location>
</feature>
<organism evidence="3 4">
    <name type="scientific">Phytohabitans houttuyneae</name>
    <dbReference type="NCBI Taxonomy" id="1076126"/>
    <lineage>
        <taxon>Bacteria</taxon>
        <taxon>Bacillati</taxon>
        <taxon>Actinomycetota</taxon>
        <taxon>Actinomycetes</taxon>
        <taxon>Micromonosporales</taxon>
        <taxon>Micromonosporaceae</taxon>
    </lineage>
</organism>
<feature type="transmembrane region" description="Helical" evidence="2">
    <location>
        <begin position="444"/>
        <end position="463"/>
    </location>
</feature>
<evidence type="ECO:0000256" key="1">
    <source>
        <dbReference type="SAM" id="MobiDB-lite"/>
    </source>
</evidence>
<keyword evidence="2" id="KW-1133">Transmembrane helix</keyword>
<reference evidence="3 4" key="2">
    <citation type="submission" date="2020-03" db="EMBL/GenBank/DDBJ databases">
        <authorList>
            <person name="Ichikawa N."/>
            <person name="Kimura A."/>
            <person name="Kitahashi Y."/>
            <person name="Uohara A."/>
        </authorList>
    </citation>
    <scope>NUCLEOTIDE SEQUENCE [LARGE SCALE GENOMIC DNA]</scope>
    <source>
        <strain evidence="3 4">NBRC 108639</strain>
    </source>
</reference>
<feature type="transmembrane region" description="Helical" evidence="2">
    <location>
        <begin position="84"/>
        <end position="103"/>
    </location>
</feature>
<evidence type="ECO:0000313" key="4">
    <source>
        <dbReference type="Proteomes" id="UP000482800"/>
    </source>
</evidence>
<feature type="transmembrane region" description="Helical" evidence="2">
    <location>
        <begin position="343"/>
        <end position="361"/>
    </location>
</feature>
<proteinExistence type="predicted"/>
<feature type="transmembrane region" description="Helical" evidence="2">
    <location>
        <begin position="413"/>
        <end position="432"/>
    </location>
</feature>
<evidence type="ECO:0008006" key="5">
    <source>
        <dbReference type="Google" id="ProtNLM"/>
    </source>
</evidence>
<dbReference type="Proteomes" id="UP000482800">
    <property type="component" value="Unassembled WGS sequence"/>
</dbReference>
<keyword evidence="4" id="KW-1185">Reference proteome</keyword>
<feature type="transmembrane region" description="Helical" evidence="2">
    <location>
        <begin position="159"/>
        <end position="180"/>
    </location>
</feature>
<dbReference type="EMBL" id="BLPF01000002">
    <property type="protein sequence ID" value="GFJ82435.1"/>
    <property type="molecule type" value="Genomic_DNA"/>
</dbReference>
<keyword evidence="2" id="KW-0812">Transmembrane</keyword>
<reference evidence="3 4" key="1">
    <citation type="submission" date="2020-03" db="EMBL/GenBank/DDBJ databases">
        <title>Whole genome shotgun sequence of Phytohabitans houttuyneae NBRC 108639.</title>
        <authorList>
            <person name="Komaki H."/>
            <person name="Tamura T."/>
        </authorList>
    </citation>
    <scope>NUCLEOTIDE SEQUENCE [LARGE SCALE GENOMIC DNA]</scope>
    <source>
        <strain evidence="3 4">NBRC 108639</strain>
    </source>
</reference>
<name>A0A6V8KP29_9ACTN</name>
<feature type="transmembrane region" description="Helical" evidence="2">
    <location>
        <begin position="285"/>
        <end position="307"/>
    </location>
</feature>
<feature type="transmembrane region" description="Helical" evidence="2">
    <location>
        <begin position="211"/>
        <end position="234"/>
    </location>
</feature>
<dbReference type="AlphaFoldDB" id="A0A6V8KP29"/>